<evidence type="ECO:0000256" key="1">
    <source>
        <dbReference type="SAM" id="MobiDB-lite"/>
    </source>
</evidence>
<reference evidence="2 3" key="1">
    <citation type="journal article" date="2022" name="Nat. Ecol. Evol.">
        <title>A masculinizing supergene underlies an exaggerated male reproductive morph in a spider.</title>
        <authorList>
            <person name="Hendrickx F."/>
            <person name="De Corte Z."/>
            <person name="Sonet G."/>
            <person name="Van Belleghem S.M."/>
            <person name="Kostlbacher S."/>
            <person name="Vangestel C."/>
        </authorList>
    </citation>
    <scope>NUCLEOTIDE SEQUENCE [LARGE SCALE GENOMIC DNA]</scope>
    <source>
        <strain evidence="2">W744_W776</strain>
    </source>
</reference>
<dbReference type="AlphaFoldDB" id="A0AAV6TGM5"/>
<gene>
    <name evidence="2" type="ORF">JTE90_015440</name>
</gene>
<accession>A0AAV6TGM5</accession>
<keyword evidence="3" id="KW-1185">Reference proteome</keyword>
<dbReference type="EMBL" id="JAFNEN010004633">
    <property type="protein sequence ID" value="KAG8170963.1"/>
    <property type="molecule type" value="Genomic_DNA"/>
</dbReference>
<comment type="caution">
    <text evidence="2">The sequence shown here is derived from an EMBL/GenBank/DDBJ whole genome shotgun (WGS) entry which is preliminary data.</text>
</comment>
<protein>
    <submittedName>
        <fullName evidence="2">Uncharacterized protein</fullName>
    </submittedName>
</protein>
<feature type="compositionally biased region" description="Polar residues" evidence="1">
    <location>
        <begin position="39"/>
        <end position="61"/>
    </location>
</feature>
<evidence type="ECO:0000313" key="3">
    <source>
        <dbReference type="Proteomes" id="UP000827092"/>
    </source>
</evidence>
<evidence type="ECO:0000313" key="2">
    <source>
        <dbReference type="EMBL" id="KAG8170963.1"/>
    </source>
</evidence>
<organism evidence="2 3">
    <name type="scientific">Oedothorax gibbosus</name>
    <dbReference type="NCBI Taxonomy" id="931172"/>
    <lineage>
        <taxon>Eukaryota</taxon>
        <taxon>Metazoa</taxon>
        <taxon>Ecdysozoa</taxon>
        <taxon>Arthropoda</taxon>
        <taxon>Chelicerata</taxon>
        <taxon>Arachnida</taxon>
        <taxon>Araneae</taxon>
        <taxon>Araneomorphae</taxon>
        <taxon>Entelegynae</taxon>
        <taxon>Araneoidea</taxon>
        <taxon>Linyphiidae</taxon>
        <taxon>Erigoninae</taxon>
        <taxon>Oedothorax</taxon>
    </lineage>
</organism>
<name>A0AAV6TGM5_9ARAC</name>
<dbReference type="Proteomes" id="UP000827092">
    <property type="component" value="Unassembled WGS sequence"/>
</dbReference>
<proteinExistence type="predicted"/>
<feature type="region of interest" description="Disordered" evidence="1">
    <location>
        <begin position="24"/>
        <end position="80"/>
    </location>
</feature>
<sequence>MVRFVLAARRPRSAIDLHVEHTATTSTRVSSGLVPVRDSSPSFGSQRVRSNSATSQLSTRRVSGAPPPARERGSRIRPTLRRPDFHFAAGLFKTH</sequence>